<evidence type="ECO:0000256" key="2">
    <source>
        <dbReference type="ARBA" id="ARBA00001089"/>
    </source>
</evidence>
<comment type="catalytic activity">
    <reaction evidence="1 11">
        <text>an S-substituted glutathione + H2O = an S-substituted L-cysteinylglycine + L-glutamate</text>
        <dbReference type="Rhea" id="RHEA:59468"/>
        <dbReference type="ChEBI" id="CHEBI:15377"/>
        <dbReference type="ChEBI" id="CHEBI:29985"/>
        <dbReference type="ChEBI" id="CHEBI:90779"/>
        <dbReference type="ChEBI" id="CHEBI:143103"/>
        <dbReference type="EC" id="3.4.19.13"/>
    </reaction>
</comment>
<dbReference type="GO" id="GO:0036374">
    <property type="term" value="F:glutathione hydrolase activity"/>
    <property type="evidence" value="ECO:0007669"/>
    <property type="project" value="UniProtKB-UniRule"/>
</dbReference>
<comment type="similarity">
    <text evidence="3 11">Belongs to the gamma-glutamyltransferase family.</text>
</comment>
<dbReference type="EC" id="3.4.19.13" evidence="11"/>
<accession>A0A939QL04</accession>
<dbReference type="PRINTS" id="PR01210">
    <property type="entry name" value="GGTRANSPTASE"/>
</dbReference>
<evidence type="ECO:0000256" key="9">
    <source>
        <dbReference type="PIRSR" id="PIRSR600101-1"/>
    </source>
</evidence>
<dbReference type="PANTHER" id="PTHR43199">
    <property type="entry name" value="GLUTATHIONE HYDROLASE"/>
    <property type="match status" value="1"/>
</dbReference>
<gene>
    <name evidence="13" type="primary">ggt</name>
    <name evidence="13" type="ORF">J5V96_15385</name>
</gene>
<keyword evidence="14" id="KW-1185">Reference proteome</keyword>
<dbReference type="InterPro" id="IPR043137">
    <property type="entry name" value="GGT_ssub_C"/>
</dbReference>
<dbReference type="InterPro" id="IPR043138">
    <property type="entry name" value="GGT_lsub"/>
</dbReference>
<dbReference type="Proteomes" id="UP000680132">
    <property type="component" value="Unassembled WGS sequence"/>
</dbReference>
<comment type="PTM">
    <text evidence="11">Cleaved by autocatalysis into a large and a small subunit.</text>
</comment>
<evidence type="ECO:0000256" key="11">
    <source>
        <dbReference type="RuleBase" id="RU368036"/>
    </source>
</evidence>
<organism evidence="13 14">
    <name type="scientific">Microbacterium stercoris</name>
    <dbReference type="NCBI Taxonomy" id="2820289"/>
    <lineage>
        <taxon>Bacteria</taxon>
        <taxon>Bacillati</taxon>
        <taxon>Actinomycetota</taxon>
        <taxon>Actinomycetes</taxon>
        <taxon>Micrococcales</taxon>
        <taxon>Microbacteriaceae</taxon>
        <taxon>Microbacterium</taxon>
    </lineage>
</organism>
<keyword evidence="11" id="KW-0317">Glutathione biosynthesis</keyword>
<keyword evidence="12" id="KW-0732">Signal</keyword>
<dbReference type="SUPFAM" id="SSF56235">
    <property type="entry name" value="N-terminal nucleophile aminohydrolases (Ntn hydrolases)"/>
    <property type="match status" value="1"/>
</dbReference>
<dbReference type="GO" id="GO:0006750">
    <property type="term" value="P:glutathione biosynthetic process"/>
    <property type="evidence" value="ECO:0007669"/>
    <property type="project" value="UniProtKB-KW"/>
</dbReference>
<dbReference type="EMBL" id="JAGFOA010000007">
    <property type="protein sequence ID" value="MBO3664878.1"/>
    <property type="molecule type" value="Genomic_DNA"/>
</dbReference>
<evidence type="ECO:0000256" key="7">
    <source>
        <dbReference type="ARBA" id="ARBA00023315"/>
    </source>
</evidence>
<dbReference type="GO" id="GO:0006751">
    <property type="term" value="P:glutathione catabolic process"/>
    <property type="evidence" value="ECO:0007669"/>
    <property type="project" value="UniProtKB-UniRule"/>
</dbReference>
<comment type="caution">
    <text evidence="13">The sequence shown here is derived from an EMBL/GenBank/DDBJ whole genome shotgun (WGS) entry which is preliminary data.</text>
</comment>
<dbReference type="RefSeq" id="WP_208505010.1">
    <property type="nucleotide sequence ID" value="NZ_JAGFOA010000007.1"/>
</dbReference>
<feature type="chain" id="PRO_5039655259" description="Glutathione hydrolase proenzyme" evidence="12">
    <location>
        <begin position="28"/>
        <end position="620"/>
    </location>
</feature>
<dbReference type="GO" id="GO:0103068">
    <property type="term" value="F:leukotriene C4 gamma-glutamyl transferase activity"/>
    <property type="evidence" value="ECO:0007669"/>
    <property type="project" value="UniProtKB-EC"/>
</dbReference>
<comment type="catalytic activity">
    <reaction evidence="8 11">
        <text>an N-terminal (5-L-glutamyl)-[peptide] + an alpha-amino acid = 5-L-glutamyl amino acid + an N-terminal L-alpha-aminoacyl-[peptide]</text>
        <dbReference type="Rhea" id="RHEA:23904"/>
        <dbReference type="Rhea" id="RHEA-COMP:9780"/>
        <dbReference type="Rhea" id="RHEA-COMP:9795"/>
        <dbReference type="ChEBI" id="CHEBI:77644"/>
        <dbReference type="ChEBI" id="CHEBI:78597"/>
        <dbReference type="ChEBI" id="CHEBI:78599"/>
        <dbReference type="ChEBI" id="CHEBI:78608"/>
        <dbReference type="EC" id="2.3.2.2"/>
    </reaction>
</comment>
<evidence type="ECO:0000256" key="4">
    <source>
        <dbReference type="ARBA" id="ARBA00022679"/>
    </source>
</evidence>
<feature type="binding site" evidence="10">
    <location>
        <position position="470"/>
    </location>
    <ligand>
        <name>L-glutamate</name>
        <dbReference type="ChEBI" id="CHEBI:29985"/>
    </ligand>
</feature>
<dbReference type="InterPro" id="IPR029055">
    <property type="entry name" value="Ntn_hydrolases_N"/>
</dbReference>
<evidence type="ECO:0000313" key="14">
    <source>
        <dbReference type="Proteomes" id="UP000680132"/>
    </source>
</evidence>
<evidence type="ECO:0000256" key="8">
    <source>
        <dbReference type="ARBA" id="ARBA00047417"/>
    </source>
</evidence>
<feature type="active site" description="Nucleophile" evidence="9">
    <location>
        <position position="428"/>
    </location>
</feature>
<dbReference type="Gene3D" id="1.10.246.130">
    <property type="match status" value="1"/>
</dbReference>
<protein>
    <recommendedName>
        <fullName evidence="11">Glutathione hydrolase proenzyme</fullName>
        <ecNumber evidence="11">2.3.2.2</ecNumber>
        <ecNumber evidence="11">3.4.19.13</ecNumber>
    </recommendedName>
    <component>
        <recommendedName>
            <fullName evidence="11">Glutathione hydrolase large chain</fullName>
        </recommendedName>
    </component>
    <component>
        <recommendedName>
            <fullName evidence="11">Glutathione hydrolase small chain</fullName>
        </recommendedName>
    </component>
</protein>
<feature type="signal peptide" evidence="12">
    <location>
        <begin position="1"/>
        <end position="27"/>
    </location>
</feature>
<dbReference type="Pfam" id="PF01019">
    <property type="entry name" value="G_glu_transpept"/>
    <property type="match status" value="1"/>
</dbReference>
<dbReference type="Gene3D" id="3.60.20.40">
    <property type="match status" value="1"/>
</dbReference>
<proteinExistence type="inferred from homology"/>
<evidence type="ECO:0000256" key="10">
    <source>
        <dbReference type="PIRSR" id="PIRSR600101-2"/>
    </source>
</evidence>
<evidence type="ECO:0000256" key="6">
    <source>
        <dbReference type="ARBA" id="ARBA00023145"/>
    </source>
</evidence>
<feature type="binding site" evidence="10">
    <location>
        <position position="513"/>
    </location>
    <ligand>
        <name>L-glutamate</name>
        <dbReference type="ChEBI" id="CHEBI:29985"/>
    </ligand>
</feature>
<dbReference type="InterPro" id="IPR000101">
    <property type="entry name" value="GGT_peptidase"/>
</dbReference>
<feature type="binding site" evidence="10">
    <location>
        <position position="124"/>
    </location>
    <ligand>
        <name>L-glutamate</name>
        <dbReference type="ChEBI" id="CHEBI:29985"/>
    </ligand>
</feature>
<sequence>MPHTHLGRRWIALGATLLLGLAGGALAGPAYAGPAYGGPAHAGPRATEKTPTATGYGGAVSSVDPDASAAAIEVLRKGGTAADAAVAAAATLGVTEPYSAGIGGGGYFVYYDASTGSVGTIDGRETAPAAMPRDAFIDPATGAPYRFTPELVTSGVSVGVPGTPATWERALERWGTLSLREALKPAIKVATRGFVVDETFRQQTLDNRVRFEAFTSTRELFLPGGDAPAVGSVFRNHDLAATYRLLAQHGAEAFYTGDLADEIAAAVQAPPVSPDTTLPVPVGHLTSDDLAAYVALDQDPTHVAYRDLDVYGMAPSSSGGTTVGEALNILQTFDLSAMSTPDALHHYLEASALAFADRGAYVGDPAFVDVPTAALTDPAFGAERACAIDPLHASAKPVPAGDIASYDGVCPAEAAVETSDTDTENVSTTNLTVADRWGDVAEYTLTIEQTGGSGITVPGRGFLLNNELTDFSTVYNADDPNRIEPGKRPRSSMSPTIVLKDGEPFLALGSPGGSTIITTVLQTLVNRIDLGMTLPEALAAPRASQRNTASVTAEPEFLTAHGAPLQALGHTLVPSGDAFTSAAEIGAATAIEFGPDGRMTAAAEPVRRGGGSAMVLTPAD</sequence>
<dbReference type="NCBIfam" id="TIGR00066">
    <property type="entry name" value="g_glut_trans"/>
    <property type="match status" value="1"/>
</dbReference>
<comment type="pathway">
    <text evidence="11">Sulfur metabolism; glutathione metabolism.</text>
</comment>
<keyword evidence="4 11" id="KW-0808">Transferase</keyword>
<comment type="subunit">
    <text evidence="11">This enzyme consists of two polypeptide chains, which are synthesized in precursor form from a single polypeptide.</text>
</comment>
<dbReference type="InterPro" id="IPR051792">
    <property type="entry name" value="GGT_bact"/>
</dbReference>
<dbReference type="PANTHER" id="PTHR43199:SF1">
    <property type="entry name" value="GLUTATHIONE HYDROLASE PROENZYME"/>
    <property type="match status" value="1"/>
</dbReference>
<evidence type="ECO:0000256" key="1">
    <source>
        <dbReference type="ARBA" id="ARBA00001049"/>
    </source>
</evidence>
<keyword evidence="6 11" id="KW-0865">Zymogen</keyword>
<feature type="binding site" evidence="10">
    <location>
        <begin position="491"/>
        <end position="492"/>
    </location>
    <ligand>
        <name>L-glutamate</name>
        <dbReference type="ChEBI" id="CHEBI:29985"/>
    </ligand>
</feature>
<comment type="catalytic activity">
    <reaction evidence="2 11">
        <text>glutathione + H2O = L-cysteinylglycine + L-glutamate</text>
        <dbReference type="Rhea" id="RHEA:28807"/>
        <dbReference type="ChEBI" id="CHEBI:15377"/>
        <dbReference type="ChEBI" id="CHEBI:29985"/>
        <dbReference type="ChEBI" id="CHEBI:57925"/>
        <dbReference type="ChEBI" id="CHEBI:61694"/>
        <dbReference type="EC" id="3.4.19.13"/>
    </reaction>
</comment>
<evidence type="ECO:0000256" key="3">
    <source>
        <dbReference type="ARBA" id="ARBA00009381"/>
    </source>
</evidence>
<keyword evidence="5 11" id="KW-0378">Hydrolase</keyword>
<evidence type="ECO:0000313" key="13">
    <source>
        <dbReference type="EMBL" id="MBO3664878.1"/>
    </source>
</evidence>
<name>A0A939QL04_9MICO</name>
<keyword evidence="7 11" id="KW-0012">Acyltransferase</keyword>
<evidence type="ECO:0000256" key="12">
    <source>
        <dbReference type="SAM" id="SignalP"/>
    </source>
</evidence>
<dbReference type="EC" id="2.3.2.2" evidence="11"/>
<evidence type="ECO:0000256" key="5">
    <source>
        <dbReference type="ARBA" id="ARBA00022801"/>
    </source>
</evidence>
<dbReference type="AlphaFoldDB" id="A0A939QL04"/>
<reference evidence="13" key="1">
    <citation type="submission" date="2021-03" db="EMBL/GenBank/DDBJ databases">
        <title>Microbacterium sp. nov., a novel actinobacterium isolated from cow dung.</title>
        <authorList>
            <person name="Zhang L."/>
        </authorList>
    </citation>
    <scope>NUCLEOTIDE SEQUENCE</scope>
    <source>
        <strain evidence="13">NEAU-LLB</strain>
    </source>
</reference>